<organism evidence="2 3">
    <name type="scientific">Streptomyces alkaliphilus</name>
    <dbReference type="NCBI Taxonomy" id="1472722"/>
    <lineage>
        <taxon>Bacteria</taxon>
        <taxon>Bacillati</taxon>
        <taxon>Actinomycetota</taxon>
        <taxon>Actinomycetes</taxon>
        <taxon>Kitasatosporales</taxon>
        <taxon>Streptomycetaceae</taxon>
        <taxon>Streptomyces</taxon>
    </lineage>
</organism>
<comment type="caution">
    <text evidence="2">The sequence shown here is derived from an EMBL/GenBank/DDBJ whole genome shotgun (WGS) entry which is preliminary data.</text>
</comment>
<name>A0A7W3TBV3_9ACTN</name>
<dbReference type="EMBL" id="VKHT01000154">
    <property type="protein sequence ID" value="MBB0243991.1"/>
    <property type="molecule type" value="Genomic_DNA"/>
</dbReference>
<reference evidence="3" key="1">
    <citation type="submission" date="2019-10" db="EMBL/GenBank/DDBJ databases">
        <title>Streptomyces sp. nov., a novel actinobacterium isolated from alkaline environment.</title>
        <authorList>
            <person name="Golinska P."/>
        </authorList>
    </citation>
    <scope>NUCLEOTIDE SEQUENCE [LARGE SCALE GENOMIC DNA]</scope>
    <source>
        <strain evidence="3">DSM 42118</strain>
    </source>
</reference>
<feature type="domain" description="DUF4180" evidence="1">
    <location>
        <begin position="8"/>
        <end position="118"/>
    </location>
</feature>
<protein>
    <submittedName>
        <fullName evidence="2">DUF4180 domain-containing protein</fullName>
    </submittedName>
</protein>
<dbReference type="Proteomes" id="UP000538929">
    <property type="component" value="Unassembled WGS sequence"/>
</dbReference>
<sequence length="125" mass="13523">MTTIVEHHGTPVLVLDADGPTIAEPRDVLDQLIGAAYGRADVVAVPAERLDERFFDLGTGFAGEVTQKCVQYRMRLVILGDISRHTATGTALPALIREANRGRHVWFLADIDELATRLASSPGTS</sequence>
<accession>A0A7W3TBV3</accession>
<keyword evidence="3" id="KW-1185">Reference proteome</keyword>
<dbReference type="AlphaFoldDB" id="A0A7W3TBV3"/>
<dbReference type="InterPro" id="IPR025438">
    <property type="entry name" value="DUF4180"/>
</dbReference>
<proteinExistence type="predicted"/>
<evidence type="ECO:0000313" key="3">
    <source>
        <dbReference type="Proteomes" id="UP000538929"/>
    </source>
</evidence>
<gene>
    <name evidence="2" type="ORF">FNQ90_07680</name>
</gene>
<evidence type="ECO:0000313" key="2">
    <source>
        <dbReference type="EMBL" id="MBB0243991.1"/>
    </source>
</evidence>
<dbReference type="RefSeq" id="WP_182605676.1">
    <property type="nucleotide sequence ID" value="NZ_VKHT01000154.1"/>
</dbReference>
<dbReference type="Pfam" id="PF13788">
    <property type="entry name" value="DUF4180"/>
    <property type="match status" value="1"/>
</dbReference>
<evidence type="ECO:0000259" key="1">
    <source>
        <dbReference type="Pfam" id="PF13788"/>
    </source>
</evidence>